<feature type="transmembrane region" description="Helical" evidence="1">
    <location>
        <begin position="132"/>
        <end position="148"/>
    </location>
</feature>
<proteinExistence type="predicted"/>
<evidence type="ECO:0000313" key="3">
    <source>
        <dbReference type="Proteomes" id="UP001432180"/>
    </source>
</evidence>
<dbReference type="Proteomes" id="UP001432180">
    <property type="component" value="Chromosome"/>
</dbReference>
<dbReference type="InterPro" id="IPR021318">
    <property type="entry name" value="DUF2919"/>
</dbReference>
<dbReference type="EMBL" id="CP121472">
    <property type="protein sequence ID" value="WPL18677.1"/>
    <property type="molecule type" value="Genomic_DNA"/>
</dbReference>
<keyword evidence="1" id="KW-0812">Transmembrane</keyword>
<accession>A0ABZ0SCQ0</accession>
<keyword evidence="1" id="KW-1133">Transmembrane helix</keyword>
<keyword evidence="1" id="KW-0472">Membrane</keyword>
<keyword evidence="3" id="KW-1185">Reference proteome</keyword>
<feature type="transmembrane region" description="Helical" evidence="1">
    <location>
        <begin position="65"/>
        <end position="81"/>
    </location>
</feature>
<dbReference type="Pfam" id="PF11143">
    <property type="entry name" value="DUF2919"/>
    <property type="match status" value="1"/>
</dbReference>
<feature type="transmembrane region" description="Helical" evidence="1">
    <location>
        <begin position="21"/>
        <end position="45"/>
    </location>
</feature>
<protein>
    <recommendedName>
        <fullName evidence="4">DUF2919 domain-containing protein</fullName>
    </recommendedName>
</protein>
<reference evidence="2 3" key="1">
    <citation type="journal article" date="2023" name="Microorganisms">
        <title>Thiorhodovibrio frisius and Trv. litoralis spp. nov., Two Novel Members from a Clade of Fastidious Purple Sulfur Bacteria That Exhibit Unique Red-Shifted Light-Harvesting Capabilities.</title>
        <authorList>
            <person name="Methner A."/>
            <person name="Kuzyk S.B."/>
            <person name="Petersen J."/>
            <person name="Bauer S."/>
            <person name="Brinkmann H."/>
            <person name="Sichau K."/>
            <person name="Wanner G."/>
            <person name="Wolf J."/>
            <person name="Neumann-Schaal M."/>
            <person name="Henke P."/>
            <person name="Tank M."/>
            <person name="Sproer C."/>
            <person name="Bunk B."/>
            <person name="Overmann J."/>
        </authorList>
    </citation>
    <scope>NUCLEOTIDE SEQUENCE [LARGE SCALE GENOMIC DNA]</scope>
    <source>
        <strain evidence="2 3">DSM 6702</strain>
    </source>
</reference>
<organism evidence="2 3">
    <name type="scientific">Thiorhodovibrio winogradskyi</name>
    <dbReference type="NCBI Taxonomy" id="77007"/>
    <lineage>
        <taxon>Bacteria</taxon>
        <taxon>Pseudomonadati</taxon>
        <taxon>Pseudomonadota</taxon>
        <taxon>Gammaproteobacteria</taxon>
        <taxon>Chromatiales</taxon>
        <taxon>Chromatiaceae</taxon>
        <taxon>Thiorhodovibrio</taxon>
    </lineage>
</organism>
<dbReference type="RefSeq" id="WP_328984428.1">
    <property type="nucleotide sequence ID" value="NZ_CP121472.1"/>
</dbReference>
<feature type="transmembrane region" description="Helical" evidence="1">
    <location>
        <begin position="101"/>
        <end position="120"/>
    </location>
</feature>
<sequence length="170" mass="19543">MPEANTPERPRYPPERYDADFNLRIPATLWLIMVLLLRHGLLLIITFMPTTGKEITLLRELIRPEYLLADAIALPVFVSAIRRHAIRRPAWMPAVWRHARILLSLSLLVYLSLLVSASFTAQGPLEQRLNETVLISILLNLAALSYLWRSRLLTDLFRDWPATGPTTSRH</sequence>
<evidence type="ECO:0000313" key="2">
    <source>
        <dbReference type="EMBL" id="WPL18677.1"/>
    </source>
</evidence>
<name>A0ABZ0SCQ0_9GAMM</name>
<evidence type="ECO:0008006" key="4">
    <source>
        <dbReference type="Google" id="ProtNLM"/>
    </source>
</evidence>
<gene>
    <name evidence="2" type="ORF">Thiowin_03761</name>
</gene>
<evidence type="ECO:0000256" key="1">
    <source>
        <dbReference type="SAM" id="Phobius"/>
    </source>
</evidence>